<feature type="transmembrane region" description="Helical" evidence="1">
    <location>
        <begin position="242"/>
        <end position="259"/>
    </location>
</feature>
<keyword evidence="1" id="KW-1133">Transmembrane helix</keyword>
<gene>
    <name evidence="2" type="ORF">D0Q65_20435</name>
</gene>
<comment type="caution">
    <text evidence="2">The sequence shown here is derived from an EMBL/GenBank/DDBJ whole genome shotgun (WGS) entry which is preliminary data.</text>
</comment>
<organism evidence="2">
    <name type="scientific">Salmonella enterica</name>
    <name type="common">Salmonella choleraesuis</name>
    <dbReference type="NCBI Taxonomy" id="28901"/>
    <lineage>
        <taxon>Bacteria</taxon>
        <taxon>Pseudomonadati</taxon>
        <taxon>Pseudomonadota</taxon>
        <taxon>Gammaproteobacteria</taxon>
        <taxon>Enterobacterales</taxon>
        <taxon>Enterobacteriaceae</taxon>
        <taxon>Salmonella</taxon>
    </lineage>
</organism>
<feature type="transmembrane region" description="Helical" evidence="1">
    <location>
        <begin position="12"/>
        <end position="33"/>
    </location>
</feature>
<dbReference type="AlphaFoldDB" id="A0A5T8TAA0"/>
<evidence type="ECO:0000313" key="2">
    <source>
        <dbReference type="EMBL" id="EBN7840281.1"/>
    </source>
</evidence>
<keyword evidence="1" id="KW-0472">Membrane</keyword>
<feature type="transmembrane region" description="Helical" evidence="1">
    <location>
        <begin position="138"/>
        <end position="155"/>
    </location>
</feature>
<reference evidence="2" key="1">
    <citation type="submission" date="2018-08" db="EMBL/GenBank/DDBJ databases">
        <authorList>
            <consortium name="PulseNet: The National Subtyping Network for Foodborne Disease Surveillance"/>
            <person name="Tarr C.L."/>
            <person name="Trees E."/>
            <person name="Katz L.S."/>
            <person name="Carleton-Romer H.A."/>
            <person name="Stroika S."/>
            <person name="Kucerova Z."/>
            <person name="Roache K.F."/>
            <person name="Sabol A.L."/>
            <person name="Besser J."/>
            <person name="Gerner-Smidt P."/>
        </authorList>
    </citation>
    <scope>NUCLEOTIDE SEQUENCE</scope>
    <source>
        <strain evidence="2">PNUSAS050301</strain>
    </source>
</reference>
<dbReference type="EMBL" id="AAGGTI010000012">
    <property type="protein sequence ID" value="EBN7840281.1"/>
    <property type="molecule type" value="Genomic_DNA"/>
</dbReference>
<dbReference type="PROSITE" id="PS51257">
    <property type="entry name" value="PROKAR_LIPOPROTEIN"/>
    <property type="match status" value="1"/>
</dbReference>
<name>A0A5T8TAA0_SALER</name>
<feature type="transmembrane region" description="Helical" evidence="1">
    <location>
        <begin position="39"/>
        <end position="58"/>
    </location>
</feature>
<sequence length="315" mass="36389">MRYIRKHIANFDFNIVSIIYLLIACIVIMKFPLLLQDKTFLVCGLFLSVAFIFCAYNNKKTIVNKMIEHSIIKWIGTVLIFSICMWYAKHKINFDYDIQPEYLIYSSYGYAFAMAIPLSLSIYGLSIFIYLYFGRITAYQCFYAAILTIPFSAMLRETIEKNQKVDFKVIMLLVFGLAFGIVTMFKAMQKTNKESTSSNKKNLLYIAKTMAQDINRAKLILMIWFKKILICSNSYLRVADLLSTAIALLFIGVFSIKIIPEHQKSFLLLDAFSKTDCNTKKDSFSYIRKSKNECYRINSKGIEVIEMISFTSSAD</sequence>
<evidence type="ECO:0000256" key="1">
    <source>
        <dbReference type="SAM" id="Phobius"/>
    </source>
</evidence>
<keyword evidence="1" id="KW-0812">Transmembrane</keyword>
<accession>A0A5T8TAA0</accession>
<feature type="transmembrane region" description="Helical" evidence="1">
    <location>
        <begin position="167"/>
        <end position="185"/>
    </location>
</feature>
<protein>
    <submittedName>
        <fullName evidence="2">Uncharacterized protein</fullName>
    </submittedName>
</protein>
<proteinExistence type="predicted"/>
<feature type="transmembrane region" description="Helical" evidence="1">
    <location>
        <begin position="108"/>
        <end position="131"/>
    </location>
</feature>
<feature type="transmembrane region" description="Helical" evidence="1">
    <location>
        <begin position="70"/>
        <end position="88"/>
    </location>
</feature>